<reference evidence="1" key="2">
    <citation type="submission" date="2022-04" db="EMBL/GenBank/DDBJ databases">
        <authorList>
            <person name="Bromfield E.S.P."/>
            <person name="Cloutier S."/>
        </authorList>
    </citation>
    <scope>NUCLEOTIDE SEQUENCE</scope>
    <source>
        <strain evidence="1">1S5</strain>
    </source>
</reference>
<accession>A0A8U0FZC6</accession>
<name>A0A8U0FZC6_9BRAD</name>
<sequence length="149" mass="16468">MIAVSVRQDNRAQGWIFDAKPGHRREKIVGRAVGIQRKAKVEQDSLARGLELDAGATNLLRSAVDTSAKRTGCFGHQRLVLAAEPGSAVTRDQAMAFLAVGRALRDGRGYFKASTAPGNDLSIFKRAPEKLRLFEKKMSVLFRRNITCW</sequence>
<dbReference type="RefSeq" id="WP_248577263.1">
    <property type="nucleotide sequence ID" value="NZ_CP096255.1"/>
</dbReference>
<dbReference type="Proteomes" id="UP000551709">
    <property type="component" value="Chromosome"/>
</dbReference>
<dbReference type="EMBL" id="CP096255">
    <property type="protein sequence ID" value="UPT92078.1"/>
    <property type="molecule type" value="Genomic_DNA"/>
</dbReference>
<protein>
    <submittedName>
        <fullName evidence="1">Uncharacterized protein</fullName>
    </submittedName>
</protein>
<evidence type="ECO:0000313" key="2">
    <source>
        <dbReference type="Proteomes" id="UP000551709"/>
    </source>
</evidence>
<organism evidence="1 2">
    <name type="scientific">Bradyrhizobium barranii subsp. apii</name>
    <dbReference type="NCBI Taxonomy" id="2819348"/>
    <lineage>
        <taxon>Bacteria</taxon>
        <taxon>Pseudomonadati</taxon>
        <taxon>Pseudomonadota</taxon>
        <taxon>Alphaproteobacteria</taxon>
        <taxon>Hyphomicrobiales</taxon>
        <taxon>Nitrobacteraceae</taxon>
        <taxon>Bradyrhizobium</taxon>
        <taxon>Bradyrhizobium barranii</taxon>
    </lineage>
</organism>
<dbReference type="AlphaFoldDB" id="A0A8U0FZC6"/>
<proteinExistence type="predicted"/>
<gene>
    <name evidence="1" type="ORF">HAP41_0000047095</name>
</gene>
<reference evidence="1" key="1">
    <citation type="journal article" date="2017" name="Syst. Appl. Microbiol.">
        <title>Soybeans inoculated with root zone soils of Canadian native legumes harbour diverse and novel Bradyrhizobium spp. that possess agricultural potential.</title>
        <authorList>
            <person name="Bromfield E.S.P."/>
            <person name="Cloutier S."/>
            <person name="Tambong J.T."/>
            <person name="Tran Thi T.V."/>
        </authorList>
    </citation>
    <scope>NUCLEOTIDE SEQUENCE</scope>
    <source>
        <strain evidence="1">1S5</strain>
    </source>
</reference>
<evidence type="ECO:0000313" key="1">
    <source>
        <dbReference type="EMBL" id="UPT92078.1"/>
    </source>
</evidence>